<reference evidence="1 2" key="1">
    <citation type="submission" date="2017-08" db="EMBL/GenBank/DDBJ databases">
        <title>Genomic and metabolic characterisation of spoilage-associated Pseudomonas species.</title>
        <authorList>
            <person name="Stanborough T."/>
            <person name="Fegan N."/>
            <person name="Powell S.M."/>
            <person name="Singh T."/>
            <person name="Tamplin M.L."/>
            <person name="Chandry P.S."/>
        </authorList>
    </citation>
    <scope>NUCLEOTIDE SEQUENCE [LARGE SCALE GENOMIC DNA]</scope>
    <source>
        <strain evidence="1 2">F1820</strain>
    </source>
</reference>
<dbReference type="EMBL" id="NQKL01000035">
    <property type="protein sequence ID" value="OZY39229.1"/>
    <property type="molecule type" value="Genomic_DNA"/>
</dbReference>
<evidence type="ECO:0000313" key="2">
    <source>
        <dbReference type="Proteomes" id="UP000216113"/>
    </source>
</evidence>
<name>A0A266LMF7_PSEFR</name>
<dbReference type="AlphaFoldDB" id="A0A266LMF7"/>
<organism evidence="1 2">
    <name type="scientific">Pseudomonas fragi</name>
    <dbReference type="NCBI Taxonomy" id="296"/>
    <lineage>
        <taxon>Bacteria</taxon>
        <taxon>Pseudomonadati</taxon>
        <taxon>Pseudomonadota</taxon>
        <taxon>Gammaproteobacteria</taxon>
        <taxon>Pseudomonadales</taxon>
        <taxon>Pseudomonadaceae</taxon>
        <taxon>Pseudomonas</taxon>
    </lineage>
</organism>
<protein>
    <submittedName>
        <fullName evidence="1">Uncharacterized protein</fullName>
    </submittedName>
</protein>
<sequence>MTLFLCRRSGSIFGVSPFADIAIQRRFINIDTCRVQLNVLLLCMLQQLREQGLLNSLQVGPLWCSQEIHRLSQLLTIAPRAVALIAISSRRYFENLEPPIGAFASQMSHLFQKPTANAV</sequence>
<evidence type="ECO:0000313" key="1">
    <source>
        <dbReference type="EMBL" id="OZY39229.1"/>
    </source>
</evidence>
<gene>
    <name evidence="1" type="ORF">CJF43_24125</name>
</gene>
<accession>A0A266LMF7</accession>
<comment type="caution">
    <text evidence="1">The sequence shown here is derived from an EMBL/GenBank/DDBJ whole genome shotgun (WGS) entry which is preliminary data.</text>
</comment>
<proteinExistence type="predicted"/>
<dbReference type="Proteomes" id="UP000216113">
    <property type="component" value="Unassembled WGS sequence"/>
</dbReference>